<evidence type="ECO:0000256" key="1">
    <source>
        <dbReference type="ARBA" id="ARBA00022679"/>
    </source>
</evidence>
<dbReference type="AlphaFoldDB" id="A0A376NTS4"/>
<dbReference type="GO" id="GO:0005737">
    <property type="term" value="C:cytoplasm"/>
    <property type="evidence" value="ECO:0007669"/>
    <property type="project" value="TreeGrafter"/>
</dbReference>
<keyword evidence="1" id="KW-0808">Transferase</keyword>
<dbReference type="EMBL" id="UGBT01000002">
    <property type="protein sequence ID" value="STH69713.1"/>
    <property type="molecule type" value="Genomic_DNA"/>
</dbReference>
<reference evidence="3 4" key="1">
    <citation type="submission" date="2018-06" db="EMBL/GenBank/DDBJ databases">
        <authorList>
            <consortium name="Pathogen Informatics"/>
            <person name="Doyle S."/>
        </authorList>
    </citation>
    <scope>NUCLEOTIDE SEQUENCE [LARGE SCALE GENOMIC DNA]</scope>
    <source>
        <strain evidence="3 4">NCTC11341</strain>
    </source>
</reference>
<dbReference type="Proteomes" id="UP000254428">
    <property type="component" value="Unassembled WGS sequence"/>
</dbReference>
<dbReference type="SUPFAM" id="SSF53067">
    <property type="entry name" value="Actin-like ATPase domain"/>
    <property type="match status" value="1"/>
</dbReference>
<sequence length="79" mass="8791">MTGCDIHLMQEEDAVTLGAAISGAVASGAWGDFTSACKAMVEAGEVIQVNPQRREFLERKYRVYLTLWEQQQAVNQLMQ</sequence>
<dbReference type="PANTHER" id="PTHR43435:SF4">
    <property type="entry name" value="FGGY CARBOHYDRATE KINASE DOMAIN-CONTAINING PROTEIN"/>
    <property type="match status" value="1"/>
</dbReference>
<organism evidence="3 4">
    <name type="scientific">Escherichia coli</name>
    <dbReference type="NCBI Taxonomy" id="562"/>
    <lineage>
        <taxon>Bacteria</taxon>
        <taxon>Pseudomonadati</taxon>
        <taxon>Pseudomonadota</taxon>
        <taxon>Gammaproteobacteria</taxon>
        <taxon>Enterobacterales</taxon>
        <taxon>Enterobacteriaceae</taxon>
        <taxon>Escherichia</taxon>
    </lineage>
</organism>
<dbReference type="PANTHER" id="PTHR43435">
    <property type="entry name" value="RIBULOKINASE"/>
    <property type="match status" value="1"/>
</dbReference>
<dbReference type="GO" id="GO:0019150">
    <property type="term" value="F:D-ribulokinase activity"/>
    <property type="evidence" value="ECO:0007669"/>
    <property type="project" value="TreeGrafter"/>
</dbReference>
<dbReference type="GO" id="GO:0019321">
    <property type="term" value="P:pentose metabolic process"/>
    <property type="evidence" value="ECO:0007669"/>
    <property type="project" value="TreeGrafter"/>
</dbReference>
<gene>
    <name evidence="3" type="ORF">NCTC11341_01241</name>
</gene>
<keyword evidence="2 3" id="KW-0418">Kinase</keyword>
<name>A0A376NTS4_ECOLX</name>
<protein>
    <submittedName>
        <fullName evidence="3">L-ribulokinase AraB-like protein</fullName>
    </submittedName>
</protein>
<evidence type="ECO:0000313" key="4">
    <source>
        <dbReference type="Proteomes" id="UP000254428"/>
    </source>
</evidence>
<evidence type="ECO:0000313" key="3">
    <source>
        <dbReference type="EMBL" id="STH69713.1"/>
    </source>
</evidence>
<dbReference type="InterPro" id="IPR043129">
    <property type="entry name" value="ATPase_NBD"/>
</dbReference>
<evidence type="ECO:0000256" key="2">
    <source>
        <dbReference type="ARBA" id="ARBA00022777"/>
    </source>
</evidence>
<dbReference type="Gene3D" id="3.30.420.40">
    <property type="match status" value="1"/>
</dbReference>
<accession>A0A376NTS4</accession>
<proteinExistence type="predicted"/>